<dbReference type="EMBL" id="APMY01000059">
    <property type="protein sequence ID" value="EOM76910.1"/>
    <property type="molecule type" value="Genomic_DNA"/>
</dbReference>
<dbReference type="InterPro" id="IPR050816">
    <property type="entry name" value="Flavin-dep_Halogenase_NPB"/>
</dbReference>
<reference evidence="2 3" key="1">
    <citation type="journal article" date="2013" name="Genome Announc.">
        <title>Draft Genome Sequence of Rhodococcus rhodnii Strain LMG5362, a Symbiont of Rhodnius prolixus (Hemiptera, Reduviidae, Triatominae), the Principle Vector of Trypanosoma cruzi.</title>
        <authorList>
            <person name="Pachebat J.A."/>
            <person name="van Keulen G."/>
            <person name="Whitten M.M."/>
            <person name="Girdwood S."/>
            <person name="Del Sol R."/>
            <person name="Dyson P.J."/>
            <person name="Facey P.D."/>
        </authorList>
    </citation>
    <scope>NUCLEOTIDE SEQUENCE [LARGE SCALE GENOMIC DNA]</scope>
    <source>
        <strain evidence="2 3">LMG 5362</strain>
    </source>
</reference>
<accession>R7WNR4</accession>
<evidence type="ECO:0000256" key="1">
    <source>
        <dbReference type="ARBA" id="ARBA00038396"/>
    </source>
</evidence>
<dbReference type="InterPro" id="IPR006905">
    <property type="entry name" value="Flavin_halogenase"/>
</dbReference>
<comment type="caution">
    <text evidence="2">The sequence shown here is derived from an EMBL/GenBank/DDBJ whole genome shotgun (WGS) entry which is preliminary data.</text>
</comment>
<dbReference type="SUPFAM" id="SSF51905">
    <property type="entry name" value="FAD/NAD(P)-binding domain"/>
    <property type="match status" value="1"/>
</dbReference>
<dbReference type="AlphaFoldDB" id="R7WNR4"/>
<dbReference type="GO" id="GO:0004497">
    <property type="term" value="F:monooxygenase activity"/>
    <property type="evidence" value="ECO:0007669"/>
    <property type="project" value="InterPro"/>
</dbReference>
<proteinExistence type="inferred from homology"/>
<dbReference type="Gene3D" id="3.50.50.60">
    <property type="entry name" value="FAD/NAD(P)-binding domain"/>
    <property type="match status" value="1"/>
</dbReference>
<dbReference type="Proteomes" id="UP000013525">
    <property type="component" value="Unassembled WGS sequence"/>
</dbReference>
<dbReference type="PANTHER" id="PTHR43747">
    <property type="entry name" value="FAD-BINDING PROTEIN"/>
    <property type="match status" value="1"/>
</dbReference>
<dbReference type="Pfam" id="PF04820">
    <property type="entry name" value="Trp_halogenase"/>
    <property type="match status" value="2"/>
</dbReference>
<evidence type="ECO:0000313" key="2">
    <source>
        <dbReference type="EMBL" id="EOM76910.1"/>
    </source>
</evidence>
<gene>
    <name evidence="2" type="ORF">Rrhod_1823</name>
</gene>
<dbReference type="PANTHER" id="PTHR43747:SF1">
    <property type="entry name" value="SLR1998 PROTEIN"/>
    <property type="match status" value="1"/>
</dbReference>
<organism evidence="2 3">
    <name type="scientific">Rhodococcus rhodnii LMG 5362</name>
    <dbReference type="NCBI Taxonomy" id="1273125"/>
    <lineage>
        <taxon>Bacteria</taxon>
        <taxon>Bacillati</taxon>
        <taxon>Actinomycetota</taxon>
        <taxon>Actinomycetes</taxon>
        <taxon>Mycobacteriales</taxon>
        <taxon>Nocardiaceae</taxon>
        <taxon>Rhodococcus</taxon>
    </lineage>
</organism>
<dbReference type="Gene3D" id="3.30.9.100">
    <property type="match status" value="1"/>
</dbReference>
<protein>
    <recommendedName>
        <fullName evidence="4">Halogenase</fullName>
    </recommendedName>
</protein>
<dbReference type="InterPro" id="IPR036188">
    <property type="entry name" value="FAD/NAD-bd_sf"/>
</dbReference>
<keyword evidence="3" id="KW-1185">Reference proteome</keyword>
<comment type="similarity">
    <text evidence="1">Belongs to the flavin-dependent halogenase family. Bacterial tryptophan halogenase subfamily.</text>
</comment>
<dbReference type="eggNOG" id="COG0644">
    <property type="taxonomic scope" value="Bacteria"/>
</dbReference>
<dbReference type="PRINTS" id="PR00420">
    <property type="entry name" value="RNGMNOXGNASE"/>
</dbReference>
<name>R7WNR4_9NOCA</name>
<sequence>MDCGPVAGSTILSIRLRRVRIATPDCLLSPGARMSLPVDPTPERRVSAPVRERADVVVVGGGPGGSTVATLLAKSGHTVVQLEKERFPRYQIGESLLPSTVHGVCRLLGVEEEIANAGFMHKRGGSFRWGTNPVPWNFLFAVTPEFAGPQSFAYQVERMKFDDILLRNSARSGTDVREECDVTDVLTDDTGRVVGVRYSGRDGAVHEIEARYVVDASGNKTRLTRHAGAQRVYSEFFQNVALFGYFTGGERFPAPDSGNILCAAFDEGWIWYIPLSDELTSVGAVIAKEHAAKVQGDREAALMRFVDRCDIVRDMLSDAERVTDGVYGELRTRKDYSYANTRFWGNGMVLVGDAACFIDPVFSTGVHLSTYSGVLAARSINSVLAGELTEERAFGEFEGRYRREYAVFYEFLSAFYDMEQSEDSYFWRARKVTGFDRTDMTAFVSLVAGAYSGEDALTDADAVVIRFRESTAELTEAAARTGGMDTDSGQRMNHLFKAPVVRDVMEEMNALQARGAMGSRTVEAPLLDGGLVPSADGLSWAEPAVRAVS</sequence>
<dbReference type="PATRIC" id="fig|1273125.3.peg.1759"/>
<evidence type="ECO:0000313" key="3">
    <source>
        <dbReference type="Proteomes" id="UP000013525"/>
    </source>
</evidence>
<evidence type="ECO:0008006" key="4">
    <source>
        <dbReference type="Google" id="ProtNLM"/>
    </source>
</evidence>